<dbReference type="PANTHER" id="PTHR43948:SF14">
    <property type="entry name" value="PROTEIN DNAJ, PUTATIVE-RELATED"/>
    <property type="match status" value="1"/>
</dbReference>
<dbReference type="GO" id="GO:0051082">
    <property type="term" value="F:unfolded protein binding"/>
    <property type="evidence" value="ECO:0007669"/>
    <property type="project" value="TreeGrafter"/>
</dbReference>
<dbReference type="PROSITE" id="PS50076">
    <property type="entry name" value="DNAJ_2"/>
    <property type="match status" value="1"/>
</dbReference>
<accession>A0A8H4QGW5</accession>
<dbReference type="PROSITE" id="PS00636">
    <property type="entry name" value="DNAJ_1"/>
    <property type="match status" value="1"/>
</dbReference>
<dbReference type="Pfam" id="PF00226">
    <property type="entry name" value="DnaJ"/>
    <property type="match status" value="1"/>
</dbReference>
<protein>
    <recommendedName>
        <fullName evidence="2">J domain-containing protein</fullName>
    </recommendedName>
</protein>
<feature type="region of interest" description="Disordered" evidence="1">
    <location>
        <begin position="263"/>
        <end position="381"/>
    </location>
</feature>
<reference evidence="3 4" key="1">
    <citation type="submission" date="2019-12" db="EMBL/GenBank/DDBJ databases">
        <authorList>
            <person name="Floudas D."/>
            <person name="Bentzer J."/>
            <person name="Ahren D."/>
            <person name="Johansson T."/>
            <person name="Persson P."/>
            <person name="Tunlid A."/>
        </authorList>
    </citation>
    <scope>NUCLEOTIDE SEQUENCE [LARGE SCALE GENOMIC DNA]</scope>
    <source>
        <strain evidence="3 4">CBS 102.39</strain>
    </source>
</reference>
<gene>
    <name evidence="3" type="ORF">D9613_006894</name>
</gene>
<dbReference type="SMART" id="SM00271">
    <property type="entry name" value="DnaJ"/>
    <property type="match status" value="1"/>
</dbReference>
<dbReference type="GO" id="GO:0051087">
    <property type="term" value="F:protein-folding chaperone binding"/>
    <property type="evidence" value="ECO:0007669"/>
    <property type="project" value="TreeGrafter"/>
</dbReference>
<dbReference type="GO" id="GO:0044183">
    <property type="term" value="F:protein folding chaperone"/>
    <property type="evidence" value="ECO:0007669"/>
    <property type="project" value="TreeGrafter"/>
</dbReference>
<proteinExistence type="predicted"/>
<organism evidence="3 4">
    <name type="scientific">Agrocybe pediades</name>
    <dbReference type="NCBI Taxonomy" id="84607"/>
    <lineage>
        <taxon>Eukaryota</taxon>
        <taxon>Fungi</taxon>
        <taxon>Dikarya</taxon>
        <taxon>Basidiomycota</taxon>
        <taxon>Agaricomycotina</taxon>
        <taxon>Agaricomycetes</taxon>
        <taxon>Agaricomycetidae</taxon>
        <taxon>Agaricales</taxon>
        <taxon>Agaricineae</taxon>
        <taxon>Strophariaceae</taxon>
        <taxon>Agrocybe</taxon>
    </lineage>
</organism>
<feature type="compositionally biased region" description="Pro residues" evidence="1">
    <location>
        <begin position="75"/>
        <end position="87"/>
    </location>
</feature>
<dbReference type="InterPro" id="IPR001623">
    <property type="entry name" value="DnaJ_domain"/>
</dbReference>
<comment type="caution">
    <text evidence="3">The sequence shown here is derived from an EMBL/GenBank/DDBJ whole genome shotgun (WGS) entry which is preliminary data.</text>
</comment>
<dbReference type="GO" id="GO:0005737">
    <property type="term" value="C:cytoplasm"/>
    <property type="evidence" value="ECO:0007669"/>
    <property type="project" value="TreeGrafter"/>
</dbReference>
<evidence type="ECO:0000313" key="3">
    <source>
        <dbReference type="EMBL" id="KAF4610802.1"/>
    </source>
</evidence>
<feature type="region of interest" description="Disordered" evidence="1">
    <location>
        <begin position="27"/>
        <end position="46"/>
    </location>
</feature>
<dbReference type="InterPro" id="IPR018253">
    <property type="entry name" value="DnaJ_domain_CS"/>
</dbReference>
<sequence length="381" mass="43651">MSNLYEELGVPTDASQEQIRKAYKKRALQTHPDRLPNATAAEKAASEEKFRKVNNAYEVLSDPKKRSEYDIHGVWPPPEVEPEPSPYMPSGSRHSSSYRRHSSRTQPFPDPFFAHHHAHRHHAYSSFQFTDPFTLFDSIFEDLNPFRGHSTRQAPSPFSMDPFERMNRFHAEIDALMHDIDRDPFGMSGFPSFGRHSALPSFPAIDRSPFDTSHGHWVSESFMTSTVNGVTQTISKRIDSEGNEHITRTLPDGRKIQTINGVEQGTAGQLPYNDYDTSKARPLPEPSGHRYLPPVATRSQTVLETPSPREYPTSPPPYTSQPTAYQLQPQPAIRPPDEHRRSRRSSEKYYANHHHSSSSNHSFQHVPTTPTEPHRKKRWWQ</sequence>
<evidence type="ECO:0000256" key="1">
    <source>
        <dbReference type="SAM" id="MobiDB-lite"/>
    </source>
</evidence>
<dbReference type="Gene3D" id="1.10.287.110">
    <property type="entry name" value="DnaJ domain"/>
    <property type="match status" value="1"/>
</dbReference>
<dbReference type="PRINTS" id="PR00625">
    <property type="entry name" value="JDOMAIN"/>
</dbReference>
<name>A0A8H4QGW5_9AGAR</name>
<dbReference type="Proteomes" id="UP000521872">
    <property type="component" value="Unassembled WGS sequence"/>
</dbReference>
<keyword evidence="4" id="KW-1185">Reference proteome</keyword>
<dbReference type="AlphaFoldDB" id="A0A8H4QGW5"/>
<evidence type="ECO:0000259" key="2">
    <source>
        <dbReference type="PROSITE" id="PS50076"/>
    </source>
</evidence>
<dbReference type="EMBL" id="JAACJL010000058">
    <property type="protein sequence ID" value="KAF4610802.1"/>
    <property type="molecule type" value="Genomic_DNA"/>
</dbReference>
<feature type="region of interest" description="Disordered" evidence="1">
    <location>
        <begin position="73"/>
        <end position="105"/>
    </location>
</feature>
<dbReference type="PANTHER" id="PTHR43948">
    <property type="entry name" value="DNAJ HOMOLOG SUBFAMILY B"/>
    <property type="match status" value="1"/>
</dbReference>
<dbReference type="CDD" id="cd06257">
    <property type="entry name" value="DnaJ"/>
    <property type="match status" value="1"/>
</dbReference>
<evidence type="ECO:0000313" key="4">
    <source>
        <dbReference type="Proteomes" id="UP000521872"/>
    </source>
</evidence>
<dbReference type="SUPFAM" id="SSF46565">
    <property type="entry name" value="Chaperone J-domain"/>
    <property type="match status" value="1"/>
</dbReference>
<feature type="compositionally biased region" description="Basic and acidic residues" evidence="1">
    <location>
        <begin position="335"/>
        <end position="347"/>
    </location>
</feature>
<feature type="domain" description="J" evidence="2">
    <location>
        <begin position="3"/>
        <end position="73"/>
    </location>
</feature>
<dbReference type="InterPro" id="IPR036869">
    <property type="entry name" value="J_dom_sf"/>
</dbReference>
<dbReference type="GO" id="GO:0005634">
    <property type="term" value="C:nucleus"/>
    <property type="evidence" value="ECO:0007669"/>
    <property type="project" value="TreeGrafter"/>
</dbReference>